<reference evidence="3" key="1">
    <citation type="journal article" date="2016" name="Nat. Genet.">
        <title>A high-quality carrot genome assembly provides new insights into carotenoid accumulation and asterid genome evolution.</title>
        <authorList>
            <person name="Iorizzo M."/>
            <person name="Ellison S."/>
            <person name="Senalik D."/>
            <person name="Zeng P."/>
            <person name="Satapoomin P."/>
            <person name="Huang J."/>
            <person name="Bowman M."/>
            <person name="Iovene M."/>
            <person name="Sanseverino W."/>
            <person name="Cavagnaro P."/>
            <person name="Yildiz M."/>
            <person name="Macko-Podgorni A."/>
            <person name="Moranska E."/>
            <person name="Grzebelus E."/>
            <person name="Grzebelus D."/>
            <person name="Ashrafi H."/>
            <person name="Zheng Z."/>
            <person name="Cheng S."/>
            <person name="Spooner D."/>
            <person name="Van Deynze A."/>
            <person name="Simon P."/>
        </authorList>
    </citation>
    <scope>NUCLEOTIDE SEQUENCE</scope>
    <source>
        <tissue evidence="3">Leaf</tissue>
    </source>
</reference>
<keyword evidence="4" id="KW-1185">Reference proteome</keyword>
<feature type="region of interest" description="Disordered" evidence="1">
    <location>
        <begin position="42"/>
        <end position="78"/>
    </location>
</feature>
<dbReference type="Gramene" id="KZM97555">
    <property type="protein sequence ID" value="KZM97555"/>
    <property type="gene ID" value="DCAR_015083"/>
</dbReference>
<dbReference type="PANTHER" id="PTHR33595">
    <property type="entry name" value="VON WILLEBRAND FACTOR A DOMAIN PROTEIN"/>
    <property type="match status" value="1"/>
</dbReference>
<reference evidence="3" key="2">
    <citation type="submission" date="2022-03" db="EMBL/GenBank/DDBJ databases">
        <title>Draft title - Genomic analysis of global carrot germplasm unveils the trajectory of domestication and the origin of high carotenoid orange carrot.</title>
        <authorList>
            <person name="Iorizzo M."/>
            <person name="Ellison S."/>
            <person name="Senalik D."/>
            <person name="Macko-Podgorni A."/>
            <person name="Grzebelus D."/>
            <person name="Bostan H."/>
            <person name="Rolling W."/>
            <person name="Curaba J."/>
            <person name="Simon P."/>
        </authorList>
    </citation>
    <scope>NUCLEOTIDE SEQUENCE</scope>
    <source>
        <tissue evidence="3">Leaf</tissue>
    </source>
</reference>
<dbReference type="OMA" id="FACIVRI"/>
<dbReference type="InterPro" id="IPR057710">
    <property type="entry name" value="DUF7950"/>
</dbReference>
<dbReference type="Pfam" id="PF25821">
    <property type="entry name" value="DUF7950"/>
    <property type="match status" value="1"/>
</dbReference>
<dbReference type="AlphaFoldDB" id="A0A165WP57"/>
<dbReference type="EMBL" id="CP093346">
    <property type="protein sequence ID" value="WOG96392.1"/>
    <property type="molecule type" value="Genomic_DNA"/>
</dbReference>
<dbReference type="OrthoDB" id="1898295at2759"/>
<evidence type="ECO:0000259" key="2">
    <source>
        <dbReference type="Pfam" id="PF25821"/>
    </source>
</evidence>
<protein>
    <recommendedName>
        <fullName evidence="2">DUF7950 domain-containing protein</fullName>
    </recommendedName>
</protein>
<accession>A0A165WP57</accession>
<name>A0A165WP57_DAUCS</name>
<feature type="compositionally biased region" description="Basic and acidic residues" evidence="1">
    <location>
        <begin position="63"/>
        <end position="78"/>
    </location>
</feature>
<evidence type="ECO:0000256" key="1">
    <source>
        <dbReference type="SAM" id="MobiDB-lite"/>
    </source>
</evidence>
<feature type="domain" description="DUF7950" evidence="2">
    <location>
        <begin position="82"/>
        <end position="201"/>
    </location>
</feature>
<gene>
    <name evidence="3" type="ORF">DCAR_0415727</name>
</gene>
<dbReference type="PANTHER" id="PTHR33595:SF7">
    <property type="entry name" value="OS12G0242500 PROTEIN"/>
    <property type="match status" value="1"/>
</dbReference>
<dbReference type="Proteomes" id="UP000077755">
    <property type="component" value="Chromosome 4"/>
</dbReference>
<sequence length="204" mass="22766">MDGDKTIMNHIMLRFRPIAPKPVMTGSDSTYSDLAKKEAIGKKRTKRKYVRVNKHVKKNSAQEPKKKSDDDDKTGSDLRPAESWVSLECVTGGFGHGRRLGCTDAEKVRSLERDTCPGFVSDGDGGVRWVNLAYKQMVGSKEELVVWLMNKERIPVGEEAFSCRVRVDSGGRGKVVPCDVWRMDGDLGCYAWRLDLDAALSLGR</sequence>
<organism evidence="3 4">
    <name type="scientific">Daucus carota subsp. sativus</name>
    <name type="common">Carrot</name>
    <dbReference type="NCBI Taxonomy" id="79200"/>
    <lineage>
        <taxon>Eukaryota</taxon>
        <taxon>Viridiplantae</taxon>
        <taxon>Streptophyta</taxon>
        <taxon>Embryophyta</taxon>
        <taxon>Tracheophyta</taxon>
        <taxon>Spermatophyta</taxon>
        <taxon>Magnoliopsida</taxon>
        <taxon>eudicotyledons</taxon>
        <taxon>Gunneridae</taxon>
        <taxon>Pentapetalae</taxon>
        <taxon>asterids</taxon>
        <taxon>campanulids</taxon>
        <taxon>Apiales</taxon>
        <taxon>Apiaceae</taxon>
        <taxon>Apioideae</taxon>
        <taxon>Scandiceae</taxon>
        <taxon>Daucinae</taxon>
        <taxon>Daucus</taxon>
        <taxon>Daucus sect. Daucus</taxon>
    </lineage>
</organism>
<evidence type="ECO:0000313" key="4">
    <source>
        <dbReference type="Proteomes" id="UP000077755"/>
    </source>
</evidence>
<feature type="compositionally biased region" description="Basic residues" evidence="1">
    <location>
        <begin position="42"/>
        <end position="58"/>
    </location>
</feature>
<evidence type="ECO:0000313" key="3">
    <source>
        <dbReference type="EMBL" id="WOG96392.1"/>
    </source>
</evidence>
<proteinExistence type="predicted"/>